<dbReference type="EMBL" id="CM007654">
    <property type="protein sequence ID" value="ONI13000.1"/>
    <property type="molecule type" value="Genomic_DNA"/>
</dbReference>
<dbReference type="Gramene" id="ONI13000">
    <property type="protein sequence ID" value="ONI13000"/>
    <property type="gene ID" value="PRUPE_4G196700"/>
</dbReference>
<evidence type="ECO:0000256" key="1">
    <source>
        <dbReference type="SAM" id="MobiDB-lite"/>
    </source>
</evidence>
<protein>
    <submittedName>
        <fullName evidence="2">Uncharacterized protein</fullName>
    </submittedName>
</protein>
<sequence length="112" mass="11847">MEKVAEETQRKRKAPKEVGNGENGGGAEEDQHRQKISRQKSDGILENGDQDTAGELVEGWFGGGLSVGEEIARLFGQVSGRSVGLDIDGINPQNPCSNFGVLAEEPVLVLGG</sequence>
<feature type="region of interest" description="Disordered" evidence="1">
    <location>
        <begin position="1"/>
        <end position="51"/>
    </location>
</feature>
<evidence type="ECO:0000313" key="3">
    <source>
        <dbReference type="Proteomes" id="UP000006882"/>
    </source>
</evidence>
<dbReference type="Proteomes" id="UP000006882">
    <property type="component" value="Chromosome G4"/>
</dbReference>
<proteinExistence type="predicted"/>
<accession>A0A251PPK8</accession>
<organism evidence="2 3">
    <name type="scientific">Prunus persica</name>
    <name type="common">Peach</name>
    <name type="synonym">Amygdalus persica</name>
    <dbReference type="NCBI Taxonomy" id="3760"/>
    <lineage>
        <taxon>Eukaryota</taxon>
        <taxon>Viridiplantae</taxon>
        <taxon>Streptophyta</taxon>
        <taxon>Embryophyta</taxon>
        <taxon>Tracheophyta</taxon>
        <taxon>Spermatophyta</taxon>
        <taxon>Magnoliopsida</taxon>
        <taxon>eudicotyledons</taxon>
        <taxon>Gunneridae</taxon>
        <taxon>Pentapetalae</taxon>
        <taxon>rosids</taxon>
        <taxon>fabids</taxon>
        <taxon>Rosales</taxon>
        <taxon>Rosaceae</taxon>
        <taxon>Amygdaloideae</taxon>
        <taxon>Amygdaleae</taxon>
        <taxon>Prunus</taxon>
    </lineage>
</organism>
<gene>
    <name evidence="2" type="ORF">PRUPE_4G196700</name>
</gene>
<evidence type="ECO:0000313" key="2">
    <source>
        <dbReference type="EMBL" id="ONI13000.1"/>
    </source>
</evidence>
<feature type="compositionally biased region" description="Basic and acidic residues" evidence="1">
    <location>
        <begin position="29"/>
        <end position="43"/>
    </location>
</feature>
<dbReference type="AlphaFoldDB" id="A0A251PPK8"/>
<name>A0A251PPK8_PRUPE</name>
<keyword evidence="3" id="KW-1185">Reference proteome</keyword>
<reference evidence="2 3" key="1">
    <citation type="journal article" date="2013" name="Nat. Genet.">
        <title>The high-quality draft genome of peach (Prunus persica) identifies unique patterns of genetic diversity, domestication and genome evolution.</title>
        <authorList>
            <consortium name="International Peach Genome Initiative"/>
            <person name="Verde I."/>
            <person name="Abbott A.G."/>
            <person name="Scalabrin S."/>
            <person name="Jung S."/>
            <person name="Shu S."/>
            <person name="Marroni F."/>
            <person name="Zhebentyayeva T."/>
            <person name="Dettori M.T."/>
            <person name="Grimwood J."/>
            <person name="Cattonaro F."/>
            <person name="Zuccolo A."/>
            <person name="Rossini L."/>
            <person name="Jenkins J."/>
            <person name="Vendramin E."/>
            <person name="Meisel L.A."/>
            <person name="Decroocq V."/>
            <person name="Sosinski B."/>
            <person name="Prochnik S."/>
            <person name="Mitros T."/>
            <person name="Policriti A."/>
            <person name="Cipriani G."/>
            <person name="Dondini L."/>
            <person name="Ficklin S."/>
            <person name="Goodstein D.M."/>
            <person name="Xuan P."/>
            <person name="Del Fabbro C."/>
            <person name="Aramini V."/>
            <person name="Copetti D."/>
            <person name="Gonzalez S."/>
            <person name="Horner D.S."/>
            <person name="Falchi R."/>
            <person name="Lucas S."/>
            <person name="Mica E."/>
            <person name="Maldonado J."/>
            <person name="Lazzari B."/>
            <person name="Bielenberg D."/>
            <person name="Pirona R."/>
            <person name="Miculan M."/>
            <person name="Barakat A."/>
            <person name="Testolin R."/>
            <person name="Stella A."/>
            <person name="Tartarini S."/>
            <person name="Tonutti P."/>
            <person name="Arus P."/>
            <person name="Orellana A."/>
            <person name="Wells C."/>
            <person name="Main D."/>
            <person name="Vizzotto G."/>
            <person name="Silva H."/>
            <person name="Salamini F."/>
            <person name="Schmutz J."/>
            <person name="Morgante M."/>
            <person name="Rokhsar D.S."/>
        </authorList>
    </citation>
    <scope>NUCLEOTIDE SEQUENCE [LARGE SCALE GENOMIC DNA]</scope>
    <source>
        <strain evidence="3">cv. Nemared</strain>
    </source>
</reference>